<evidence type="ECO:0000256" key="4">
    <source>
        <dbReference type="ARBA" id="ARBA00008655"/>
    </source>
</evidence>
<evidence type="ECO:0000256" key="1">
    <source>
        <dbReference type="ARBA" id="ARBA00001141"/>
    </source>
</evidence>
<evidence type="ECO:0000256" key="2">
    <source>
        <dbReference type="ARBA" id="ARBA00004728"/>
    </source>
</evidence>
<evidence type="ECO:0000313" key="10">
    <source>
        <dbReference type="EMBL" id="KAK9015222.1"/>
    </source>
</evidence>
<comment type="catalytic activity">
    <reaction evidence="1">
        <text>a 1-acyl-sn-glycero-3-phosphate + an acyl-CoA = a 1,2-diacyl-sn-glycero-3-phosphate + CoA</text>
        <dbReference type="Rhea" id="RHEA:19709"/>
        <dbReference type="ChEBI" id="CHEBI:57287"/>
        <dbReference type="ChEBI" id="CHEBI:57970"/>
        <dbReference type="ChEBI" id="CHEBI:58342"/>
        <dbReference type="ChEBI" id="CHEBI:58608"/>
        <dbReference type="EC" id="2.3.1.51"/>
    </reaction>
</comment>
<dbReference type="InterPro" id="IPR032098">
    <property type="entry name" value="Acyltransf_C"/>
</dbReference>
<comment type="similarity">
    <text evidence="4">Belongs to the 1-acyl-sn-glycerol-3-phosphate acyltransferase family.</text>
</comment>
<proteinExistence type="inferred from homology"/>
<comment type="pathway">
    <text evidence="2">Phospholipid metabolism; CDP-diacylglycerol biosynthesis; CDP-diacylglycerol from sn-glycerol 3-phosphate: step 2/3.</text>
</comment>
<keyword evidence="8" id="KW-0812">Transmembrane</keyword>
<name>A0ABR2RQJ2_9ROSI</name>
<reference evidence="10 11" key="1">
    <citation type="journal article" date="2024" name="G3 (Bethesda)">
        <title>Genome assembly of Hibiscus sabdariffa L. provides insights into metabolisms of medicinal natural products.</title>
        <authorList>
            <person name="Kim T."/>
        </authorList>
    </citation>
    <scope>NUCLEOTIDE SEQUENCE [LARGE SCALE GENOMIC DNA]</scope>
    <source>
        <strain evidence="10">TK-2024</strain>
        <tissue evidence="10">Old leaves</tissue>
    </source>
</reference>
<dbReference type="Pfam" id="PF16076">
    <property type="entry name" value="Acyltransf_C"/>
    <property type="match status" value="1"/>
</dbReference>
<dbReference type="EC" id="2.3.1.51" evidence="5"/>
<evidence type="ECO:0000256" key="5">
    <source>
        <dbReference type="ARBA" id="ARBA00013211"/>
    </source>
</evidence>
<feature type="domain" description="Acyltransferase C-terminal" evidence="9">
    <location>
        <begin position="79"/>
        <end position="150"/>
    </location>
</feature>
<dbReference type="CDD" id="cd07990">
    <property type="entry name" value="LPLAT_LCLAT1-like"/>
    <property type="match status" value="1"/>
</dbReference>
<comment type="caution">
    <text evidence="10">The sequence shown here is derived from an EMBL/GenBank/DDBJ whole genome shotgun (WGS) entry which is preliminary data.</text>
</comment>
<dbReference type="EMBL" id="JBBPBN010000021">
    <property type="protein sequence ID" value="KAK9015222.1"/>
    <property type="molecule type" value="Genomic_DNA"/>
</dbReference>
<evidence type="ECO:0000313" key="11">
    <source>
        <dbReference type="Proteomes" id="UP001396334"/>
    </source>
</evidence>
<keyword evidence="7" id="KW-0012">Acyltransferase</keyword>
<comment type="pathway">
    <text evidence="3">Lipid metabolism.</text>
</comment>
<evidence type="ECO:0000256" key="3">
    <source>
        <dbReference type="ARBA" id="ARBA00005189"/>
    </source>
</evidence>
<evidence type="ECO:0000259" key="9">
    <source>
        <dbReference type="Pfam" id="PF16076"/>
    </source>
</evidence>
<dbReference type="PANTHER" id="PTHR10983:SF56">
    <property type="entry name" value="1-ACYLGLYCEROL-3-PHOSPHATE O-ACYLTRANSFERASE"/>
    <property type="match status" value="1"/>
</dbReference>
<protein>
    <recommendedName>
        <fullName evidence="5">1-acylglycerol-3-phosphate O-acyltransferase</fullName>
        <ecNumber evidence="5">2.3.1.51</ecNumber>
    </recommendedName>
</protein>
<evidence type="ECO:0000256" key="7">
    <source>
        <dbReference type="ARBA" id="ARBA00023315"/>
    </source>
</evidence>
<dbReference type="Proteomes" id="UP001396334">
    <property type="component" value="Unassembled WGS sequence"/>
</dbReference>
<evidence type="ECO:0000256" key="8">
    <source>
        <dbReference type="SAM" id="Phobius"/>
    </source>
</evidence>
<feature type="transmembrane region" description="Helical" evidence="8">
    <location>
        <begin position="170"/>
        <end position="190"/>
    </location>
</feature>
<accession>A0ABR2RQJ2</accession>
<evidence type="ECO:0000256" key="6">
    <source>
        <dbReference type="ARBA" id="ARBA00022679"/>
    </source>
</evidence>
<sequence length="203" mass="23228">MPFWLIIFVEGTRLSPDKLLEAQAFASSKGYPIPKNVLIPKTKGIVTAVQNLRSFVPAIYDVTIAVPKNQPYFPTLLTFLKMQPCKVKVHIKRYSINDLPESDQGIAEWCRSRFIAKDALLDKFVAIDTFEEDEIIEFRRSTKSLIVTLMFAILLLVGSWMYFQKLSTEWRYTILIVIVGVVAIIVHIFLEFTKLPSQKNKAA</sequence>
<keyword evidence="6" id="KW-0808">Transferase</keyword>
<organism evidence="10 11">
    <name type="scientific">Hibiscus sabdariffa</name>
    <name type="common">roselle</name>
    <dbReference type="NCBI Taxonomy" id="183260"/>
    <lineage>
        <taxon>Eukaryota</taxon>
        <taxon>Viridiplantae</taxon>
        <taxon>Streptophyta</taxon>
        <taxon>Embryophyta</taxon>
        <taxon>Tracheophyta</taxon>
        <taxon>Spermatophyta</taxon>
        <taxon>Magnoliopsida</taxon>
        <taxon>eudicotyledons</taxon>
        <taxon>Gunneridae</taxon>
        <taxon>Pentapetalae</taxon>
        <taxon>rosids</taxon>
        <taxon>malvids</taxon>
        <taxon>Malvales</taxon>
        <taxon>Malvaceae</taxon>
        <taxon>Malvoideae</taxon>
        <taxon>Hibiscus</taxon>
    </lineage>
</organism>
<keyword evidence="8" id="KW-1133">Transmembrane helix</keyword>
<dbReference type="PANTHER" id="PTHR10983">
    <property type="entry name" value="1-ACYLGLYCEROL-3-PHOSPHATE ACYLTRANSFERASE-RELATED"/>
    <property type="match status" value="1"/>
</dbReference>
<keyword evidence="8" id="KW-0472">Membrane</keyword>
<feature type="transmembrane region" description="Helical" evidence="8">
    <location>
        <begin position="145"/>
        <end position="164"/>
    </location>
</feature>
<gene>
    <name evidence="10" type="ORF">V6N11_006339</name>
</gene>
<keyword evidence="11" id="KW-1185">Reference proteome</keyword>